<dbReference type="EMBL" id="PZZL01000006">
    <property type="protein sequence ID" value="PTM53591.1"/>
    <property type="molecule type" value="Genomic_DNA"/>
</dbReference>
<protein>
    <submittedName>
        <fullName evidence="1">Uncharacterized protein</fullName>
    </submittedName>
</protein>
<dbReference type="RefSeq" id="WP_108178357.1">
    <property type="nucleotide sequence ID" value="NZ_JAIESU010000052.1"/>
</dbReference>
<sequence>MAGQAAVTTGADLVDEEVEAVLAEFDGDVRRAIRALLDDLAALAEDRAEGRNFLRAYGHLELVKLP</sequence>
<comment type="caution">
    <text evidence="1">The sequence shown here is derived from an EMBL/GenBank/DDBJ whole genome shotgun (WGS) entry which is preliminary data.</text>
</comment>
<evidence type="ECO:0000313" key="1">
    <source>
        <dbReference type="EMBL" id="PTM53591.1"/>
    </source>
</evidence>
<accession>A0A2T4Z1H1</accession>
<gene>
    <name evidence="1" type="ORF">C8P69_106245</name>
</gene>
<keyword evidence="2" id="KW-1185">Reference proteome</keyword>
<name>A0A2T4Z1H1_9HYPH</name>
<dbReference type="Proteomes" id="UP000241808">
    <property type="component" value="Unassembled WGS sequence"/>
</dbReference>
<reference evidence="1 2" key="1">
    <citation type="submission" date="2018-04" db="EMBL/GenBank/DDBJ databases">
        <title>Genomic Encyclopedia of Archaeal and Bacterial Type Strains, Phase II (KMG-II): from individual species to whole genera.</title>
        <authorList>
            <person name="Goeker M."/>
        </authorList>
    </citation>
    <scope>NUCLEOTIDE SEQUENCE [LARGE SCALE GENOMIC DNA]</scope>
    <source>
        <strain evidence="1 2">DSM 25521</strain>
    </source>
</reference>
<proteinExistence type="predicted"/>
<organism evidence="1 2">
    <name type="scientific">Phreatobacter oligotrophus</name>
    <dbReference type="NCBI Taxonomy" id="1122261"/>
    <lineage>
        <taxon>Bacteria</taxon>
        <taxon>Pseudomonadati</taxon>
        <taxon>Pseudomonadota</taxon>
        <taxon>Alphaproteobacteria</taxon>
        <taxon>Hyphomicrobiales</taxon>
        <taxon>Phreatobacteraceae</taxon>
        <taxon>Phreatobacter</taxon>
    </lineage>
</organism>
<dbReference type="AlphaFoldDB" id="A0A2T4Z1H1"/>
<evidence type="ECO:0000313" key="2">
    <source>
        <dbReference type="Proteomes" id="UP000241808"/>
    </source>
</evidence>